<evidence type="ECO:0000313" key="1">
    <source>
        <dbReference type="EMBL" id="SPQ01630.1"/>
    </source>
</evidence>
<keyword evidence="2" id="KW-1185">Reference proteome</keyword>
<protein>
    <submittedName>
        <fullName evidence="1">Uncharacterized protein</fullName>
    </submittedName>
</protein>
<dbReference type="EMBL" id="OUUY01000111">
    <property type="protein sequence ID" value="SPQ01630.1"/>
    <property type="molecule type" value="Genomic_DNA"/>
</dbReference>
<sequence length="99" mass="11263">MFFSIDCRFRCKDIKLSTVNPQTATGGTGIYLYIIFSLTIKEDFASRTDRITDEYIVACPSSAERTEGALSVYIPATLRTFYKIHPFTPTSFFIQNTKL</sequence>
<evidence type="ECO:0000313" key="2">
    <source>
        <dbReference type="Proteomes" id="UP000245125"/>
    </source>
</evidence>
<dbReference type="Proteomes" id="UP000245125">
    <property type="component" value="Unassembled WGS sequence"/>
</dbReference>
<reference evidence="2" key="1">
    <citation type="submission" date="2018-03" db="EMBL/GenBank/DDBJ databases">
        <authorList>
            <person name="Zecchin S."/>
        </authorList>
    </citation>
    <scope>NUCLEOTIDE SEQUENCE [LARGE SCALE GENOMIC DNA]</scope>
</reference>
<gene>
    <name evidence="1" type="ORF">NBG4_620022</name>
</gene>
<dbReference type="AlphaFoldDB" id="A0A2U3QJW8"/>
<name>A0A2U3QJW8_9BACT</name>
<accession>A0A2U3QJW8</accession>
<proteinExistence type="predicted"/>
<organism evidence="1 2">
    <name type="scientific">Candidatus Sulfobium mesophilum</name>
    <dbReference type="NCBI Taxonomy" id="2016548"/>
    <lineage>
        <taxon>Bacteria</taxon>
        <taxon>Pseudomonadati</taxon>
        <taxon>Nitrospirota</taxon>
        <taxon>Nitrospiria</taxon>
        <taxon>Nitrospirales</taxon>
        <taxon>Nitrospiraceae</taxon>
        <taxon>Candidatus Sulfobium</taxon>
    </lineage>
</organism>